<dbReference type="EMBL" id="BJUV01000012">
    <property type="protein sequence ID" value="GEK83134.1"/>
    <property type="molecule type" value="Genomic_DNA"/>
</dbReference>
<dbReference type="PANTHER" id="PTHR43179">
    <property type="entry name" value="RHAMNOSYLTRANSFERASE WBBL"/>
    <property type="match status" value="1"/>
</dbReference>
<evidence type="ECO:0000256" key="1">
    <source>
        <dbReference type="SAM" id="MobiDB-lite"/>
    </source>
</evidence>
<evidence type="ECO:0000313" key="5">
    <source>
        <dbReference type="Proteomes" id="UP000321154"/>
    </source>
</evidence>
<dbReference type="PANTHER" id="PTHR43179:SF7">
    <property type="entry name" value="RHAMNOSYLTRANSFERASE WBBL"/>
    <property type="match status" value="1"/>
</dbReference>
<gene>
    <name evidence="4" type="ORF">FB463_000518</name>
    <name evidence="3" type="ORF">FFA01_14430</name>
</gene>
<feature type="region of interest" description="Disordered" evidence="1">
    <location>
        <begin position="266"/>
        <end position="289"/>
    </location>
</feature>
<dbReference type="Gene3D" id="3.90.550.10">
    <property type="entry name" value="Spore Coat Polysaccharide Biosynthesis Protein SpsA, Chain A"/>
    <property type="match status" value="2"/>
</dbReference>
<dbReference type="InterPro" id="IPR029044">
    <property type="entry name" value="Nucleotide-diphossugar_trans"/>
</dbReference>
<reference evidence="3 5" key="1">
    <citation type="submission" date="2019-07" db="EMBL/GenBank/DDBJ databases">
        <title>Whole genome shotgun sequence of Frigoribacterium faeni NBRC 103066.</title>
        <authorList>
            <person name="Hosoyama A."/>
            <person name="Uohara A."/>
            <person name="Ohji S."/>
            <person name="Ichikawa N."/>
        </authorList>
    </citation>
    <scope>NUCLEOTIDE SEQUENCE [LARGE SCALE GENOMIC DNA]</scope>
    <source>
        <strain evidence="3 5">NBRC 103066</strain>
    </source>
</reference>
<evidence type="ECO:0000259" key="2">
    <source>
        <dbReference type="Pfam" id="PF00535"/>
    </source>
</evidence>
<name>A0A7W3PI42_9MICO</name>
<dbReference type="Proteomes" id="UP000321154">
    <property type="component" value="Unassembled WGS sequence"/>
</dbReference>
<reference evidence="4 6" key="2">
    <citation type="submission" date="2020-07" db="EMBL/GenBank/DDBJ databases">
        <title>Sequencing the genomes of 1000 actinobacteria strains.</title>
        <authorList>
            <person name="Klenk H.-P."/>
        </authorList>
    </citation>
    <scope>NUCLEOTIDE SEQUENCE [LARGE SCALE GENOMIC DNA]</scope>
    <source>
        <strain evidence="4 6">DSM 10309</strain>
    </source>
</reference>
<dbReference type="EMBL" id="JACGWW010000001">
    <property type="protein sequence ID" value="MBA8812294.1"/>
    <property type="molecule type" value="Genomic_DNA"/>
</dbReference>
<organism evidence="4 6">
    <name type="scientific">Frigoribacterium faeni</name>
    <dbReference type="NCBI Taxonomy" id="145483"/>
    <lineage>
        <taxon>Bacteria</taxon>
        <taxon>Bacillati</taxon>
        <taxon>Actinomycetota</taxon>
        <taxon>Actinomycetes</taxon>
        <taxon>Micrococcales</taxon>
        <taxon>Microbacteriaceae</taxon>
        <taxon>Frigoribacterium</taxon>
    </lineage>
</organism>
<protein>
    <submittedName>
        <fullName evidence="4">GT2 family glycosyltransferase</fullName>
    </submittedName>
</protein>
<accession>A0A7W3PI42</accession>
<dbReference type="OrthoDB" id="4120491at2"/>
<proteinExistence type="predicted"/>
<dbReference type="GO" id="GO:0016757">
    <property type="term" value="F:glycosyltransferase activity"/>
    <property type="evidence" value="ECO:0007669"/>
    <property type="project" value="UniProtKB-KW"/>
</dbReference>
<feature type="domain" description="Glycosyltransferase 2-like" evidence="2">
    <location>
        <begin position="319"/>
        <end position="445"/>
    </location>
</feature>
<sequence>MAQLLAPEPGRAPGPFWSDQVDVSPVEALRAATAESDRDPGSAEARFRAAVVANARRLRTLADAARMVETAPAPAAGGPLPVDVVVPTGDDPTDLALRLDGLLAQTTTSWHAVVVAEPHPGETVAIARSYADRDARVSVLDAESGSHGESLDGAIAQGSAPLVAFLPVGSRWSPTHLSTMTAALGTDPTAVAVARSTNTISGPGIDRSAGVSAESLLVLGDVVPLAALLVPRGVLASIGPVDTTLGGGHDFDLVLRIVETAPVRPVPGAQVRHRAPSRPGLPTSPDDPRVWDKHVIERRVVDWAAQRAGLAGRTAGRLSICMPTYEDWSMTIRAVEAVLATADGRDVEVIVVDNGSRRSVSSILSGRFADDDRVTIVRAPQNLNFALGSNLAFALSTGAEVLFLNNDTVLQPEALDLLVARLRSDDTIVAVQPLLLYPDGSVQTAGTFFGGERILPWHLLAGHPREDAIRGGVRRFSAVTAAAMLMRASDVVALEGFDTRFTNGLEDVDLCLRGLALRPGAHHEVEHAAVVEHHESKSTGRKVTNTVNRALFDERWAGAYPGSDLPRYEAFGFDAPHLESTPPAEFRLLRRAYPIVVRPRRDVVDGLRAGSPCLRWAVKTPGDGTARARALDPTVGRIVAALERNGQEVVVDGRQNHYRPSGHLDDVTLTIEGDEPVSPQPGSFAVLWRTDGRTLDPLEARIHHVVVPVTAGHDVDAETDRLVELALDRVRKDPL</sequence>
<keyword evidence="4" id="KW-0808">Transferase</keyword>
<dbReference type="CDD" id="cd00761">
    <property type="entry name" value="Glyco_tranf_GTA_type"/>
    <property type="match status" value="1"/>
</dbReference>
<dbReference type="SUPFAM" id="SSF53448">
    <property type="entry name" value="Nucleotide-diphospho-sugar transferases"/>
    <property type="match status" value="2"/>
</dbReference>
<comment type="caution">
    <text evidence="4">The sequence shown here is derived from an EMBL/GenBank/DDBJ whole genome shotgun (WGS) entry which is preliminary data.</text>
</comment>
<dbReference type="Pfam" id="PF00535">
    <property type="entry name" value="Glycos_transf_2"/>
    <property type="match status" value="2"/>
</dbReference>
<dbReference type="AlphaFoldDB" id="A0A7W3PI42"/>
<evidence type="ECO:0000313" key="4">
    <source>
        <dbReference type="EMBL" id="MBA8812294.1"/>
    </source>
</evidence>
<dbReference type="InterPro" id="IPR001173">
    <property type="entry name" value="Glyco_trans_2-like"/>
</dbReference>
<evidence type="ECO:0000313" key="6">
    <source>
        <dbReference type="Proteomes" id="UP000522688"/>
    </source>
</evidence>
<feature type="domain" description="Glycosyltransferase 2-like" evidence="2">
    <location>
        <begin position="84"/>
        <end position="200"/>
    </location>
</feature>
<evidence type="ECO:0000313" key="3">
    <source>
        <dbReference type="EMBL" id="GEK83134.1"/>
    </source>
</evidence>
<keyword evidence="5" id="KW-1185">Reference proteome</keyword>
<dbReference type="Proteomes" id="UP000522688">
    <property type="component" value="Unassembled WGS sequence"/>
</dbReference>
<dbReference type="RefSeq" id="WP_146854487.1">
    <property type="nucleotide sequence ID" value="NZ_BAAAHR010000002.1"/>
</dbReference>